<dbReference type="OMA" id="IRTQFRV"/>
<gene>
    <name evidence="4" type="ORF">DLAC_03994</name>
</gene>
<evidence type="ECO:0000313" key="5">
    <source>
        <dbReference type="Proteomes" id="UP000076078"/>
    </source>
</evidence>
<evidence type="ECO:0000259" key="3">
    <source>
        <dbReference type="PROSITE" id="PS50211"/>
    </source>
</evidence>
<feature type="domain" description="UDENN" evidence="3">
    <location>
        <begin position="6"/>
        <end position="513"/>
    </location>
</feature>
<dbReference type="InterPro" id="IPR018307">
    <property type="entry name" value="ABL9/DENND6_dom"/>
</dbReference>
<proteinExistence type="inferred from homology"/>
<evidence type="ECO:0000256" key="1">
    <source>
        <dbReference type="ARBA" id="ARBA00038178"/>
    </source>
</evidence>
<dbReference type="InterPro" id="IPR051731">
    <property type="entry name" value="DENND11/AVL9_GEFs"/>
</dbReference>
<sequence>MSDLLSYIGIVGFHHQHGHRLEFIYPPISNQDLGMFDWNYLNYAALPDGCHNSNEDYCFFVMNETNPTTVPSNKLYGIAYFKQKAIKDLPSEAISIDDTRSTIQKSVVVLSNFPIFYSFKTQLSSATICYFNQGDFKNTEILVNWFNNKNKQFREDNNLYLEKRKENKKPENEFTTESLQKQIIPIQSDLFFSSSSLQKFLLHFGRNSLVFFKLLMLERGVLVFCPQPVNAVCETVLSVLSLFPKSFDLFVQQNHSVCSDYHIEWSQDTDKEHLEQIRKFQLPLPIFTSKGTFCQPYLPLQHSAAIIPDTEHPTNGQKGYLVGTSNNLYLKSPPSTCHAIVDIQSGEILFRDESLHRILELTSFDRRFIDHIIDTVQEVYTNPQQTGYIGTDKWLRDQFAYYILCLLNSLSKTLRVEDGKAIIDNIDSLSTFNEFFIRKWSGSRNFHLWRNRMFKQYPNSLPHFKSLPNHPSGPPSDIIDNLQDSLVPITNSLSKVFSSFFNESPTNTPQTPNSNNNSNNNFYNASKSAVKPLVSTSKDLAKSFFNYFTQTTSTTNSTDQKDTPSVLKEQEFFEITSESSSIGVPTTTVQVEQTLEVVNQNGEEIKEDTNLKIIQEFDPDTDQFYEL</sequence>
<dbReference type="PANTHER" id="PTHR31017">
    <property type="entry name" value="LATE SECRETORY PATHWAY PROTEIN AVL9-RELATED"/>
    <property type="match status" value="1"/>
</dbReference>
<protein>
    <recommendedName>
        <fullName evidence="3">UDENN domain-containing protein</fullName>
    </recommendedName>
</protein>
<feature type="region of interest" description="Disordered" evidence="2">
    <location>
        <begin position="503"/>
        <end position="523"/>
    </location>
</feature>
<organism evidence="4 5">
    <name type="scientific">Tieghemostelium lacteum</name>
    <name type="common">Slime mold</name>
    <name type="synonym">Dictyostelium lacteum</name>
    <dbReference type="NCBI Taxonomy" id="361077"/>
    <lineage>
        <taxon>Eukaryota</taxon>
        <taxon>Amoebozoa</taxon>
        <taxon>Evosea</taxon>
        <taxon>Eumycetozoa</taxon>
        <taxon>Dictyostelia</taxon>
        <taxon>Dictyosteliales</taxon>
        <taxon>Raperosteliaceae</taxon>
        <taxon>Tieghemostelium</taxon>
    </lineage>
</organism>
<accession>A0A151ZRP8</accession>
<dbReference type="OrthoDB" id="19579at2759"/>
<comment type="similarity">
    <text evidence="1">Belongs to the AVL9 family.</text>
</comment>
<dbReference type="InterPro" id="IPR037516">
    <property type="entry name" value="Tripartite_DENN"/>
</dbReference>
<dbReference type="GO" id="GO:0005737">
    <property type="term" value="C:cytoplasm"/>
    <property type="evidence" value="ECO:0007669"/>
    <property type="project" value="TreeGrafter"/>
</dbReference>
<comment type="caution">
    <text evidence="4">The sequence shown here is derived from an EMBL/GenBank/DDBJ whole genome shotgun (WGS) entry which is preliminary data.</text>
</comment>
<dbReference type="Proteomes" id="UP000076078">
    <property type="component" value="Unassembled WGS sequence"/>
</dbReference>
<reference evidence="4 5" key="1">
    <citation type="submission" date="2015-12" db="EMBL/GenBank/DDBJ databases">
        <title>Dictyostelia acquired genes for synthesis and detection of signals that induce cell-type specialization by lateral gene transfer from prokaryotes.</title>
        <authorList>
            <person name="Gloeckner G."/>
            <person name="Schaap P."/>
        </authorList>
    </citation>
    <scope>NUCLEOTIDE SEQUENCE [LARGE SCALE GENOMIC DNA]</scope>
    <source>
        <strain evidence="4 5">TK</strain>
    </source>
</reference>
<dbReference type="EMBL" id="LODT01000021">
    <property type="protein sequence ID" value="KYQ96701.1"/>
    <property type="molecule type" value="Genomic_DNA"/>
</dbReference>
<dbReference type="Pfam" id="PF09794">
    <property type="entry name" value="Avl9"/>
    <property type="match status" value="1"/>
</dbReference>
<evidence type="ECO:0000313" key="4">
    <source>
        <dbReference type="EMBL" id="KYQ96701.1"/>
    </source>
</evidence>
<name>A0A151ZRP8_TIELA</name>
<keyword evidence="5" id="KW-1185">Reference proteome</keyword>
<feature type="compositionally biased region" description="Low complexity" evidence="2">
    <location>
        <begin position="503"/>
        <end position="521"/>
    </location>
</feature>
<dbReference type="InParanoid" id="A0A151ZRP8"/>
<dbReference type="PANTHER" id="PTHR31017:SF1">
    <property type="entry name" value="LATE SECRETORY PATHWAY PROTEIN AVL9 HOMOLOG"/>
    <property type="match status" value="1"/>
</dbReference>
<dbReference type="PROSITE" id="PS50211">
    <property type="entry name" value="DENN"/>
    <property type="match status" value="1"/>
</dbReference>
<evidence type="ECO:0000256" key="2">
    <source>
        <dbReference type="SAM" id="MobiDB-lite"/>
    </source>
</evidence>
<dbReference type="FunCoup" id="A0A151ZRP8">
    <property type="interactions" value="250"/>
</dbReference>
<dbReference type="AlphaFoldDB" id="A0A151ZRP8"/>